<dbReference type="EMBL" id="BONZ01000096">
    <property type="protein sequence ID" value="GIH20422.1"/>
    <property type="molecule type" value="Genomic_DNA"/>
</dbReference>
<comment type="caution">
    <text evidence="1">The sequence shown here is derived from an EMBL/GenBank/DDBJ whole genome shotgun (WGS) entry which is preliminary data.</text>
</comment>
<protein>
    <submittedName>
        <fullName evidence="1">Uncharacterized protein</fullName>
    </submittedName>
</protein>
<accession>A0A8J3R221</accession>
<evidence type="ECO:0000313" key="1">
    <source>
        <dbReference type="EMBL" id="GIH20422.1"/>
    </source>
</evidence>
<name>A0A8J3R221_9ACTN</name>
<evidence type="ECO:0000313" key="2">
    <source>
        <dbReference type="Proteomes" id="UP000642748"/>
    </source>
</evidence>
<sequence>MPVELGPFDVGDGVEDVGAGEGVDVGAHPVVTPVMPRAETRHLLHFLLGDTAGRRTLGRIDEKVDKLPGLAGLHMLRRAATAYGIA</sequence>
<organism evidence="1 2">
    <name type="scientific">Rugosimonospora africana</name>
    <dbReference type="NCBI Taxonomy" id="556532"/>
    <lineage>
        <taxon>Bacteria</taxon>
        <taxon>Bacillati</taxon>
        <taxon>Actinomycetota</taxon>
        <taxon>Actinomycetes</taxon>
        <taxon>Micromonosporales</taxon>
        <taxon>Micromonosporaceae</taxon>
        <taxon>Rugosimonospora</taxon>
    </lineage>
</organism>
<gene>
    <name evidence="1" type="ORF">Raf01_85940</name>
</gene>
<keyword evidence="2" id="KW-1185">Reference proteome</keyword>
<reference evidence="1" key="1">
    <citation type="submission" date="2021-01" db="EMBL/GenBank/DDBJ databases">
        <title>Whole genome shotgun sequence of Rugosimonospora africana NBRC 104875.</title>
        <authorList>
            <person name="Komaki H."/>
            <person name="Tamura T."/>
        </authorList>
    </citation>
    <scope>NUCLEOTIDE SEQUENCE</scope>
    <source>
        <strain evidence="1">NBRC 104875</strain>
    </source>
</reference>
<dbReference type="Proteomes" id="UP000642748">
    <property type="component" value="Unassembled WGS sequence"/>
</dbReference>
<proteinExistence type="predicted"/>
<dbReference type="AlphaFoldDB" id="A0A8J3R221"/>